<dbReference type="SUPFAM" id="SSF144091">
    <property type="entry name" value="Rhomboid-like"/>
    <property type="match status" value="1"/>
</dbReference>
<dbReference type="RefSeq" id="WP_099578446.1">
    <property type="nucleotide sequence ID" value="NZ_MJBI02000001.1"/>
</dbReference>
<name>A0A2G5NT60_9STAP</name>
<keyword evidence="9" id="KW-0645">Protease</keyword>
<feature type="domain" description="Peptidase S54 rhomboid" evidence="8">
    <location>
        <begin position="193"/>
        <end position="327"/>
    </location>
</feature>
<evidence type="ECO:0000256" key="7">
    <source>
        <dbReference type="SAM" id="Phobius"/>
    </source>
</evidence>
<comment type="caution">
    <text evidence="9">The sequence shown here is derived from an EMBL/GenBank/DDBJ whole genome shotgun (WGS) entry which is preliminary data.</text>
</comment>
<dbReference type="PANTHER" id="PTHR43731:SF14">
    <property type="entry name" value="PRESENILIN-ASSOCIATED RHOMBOID-LIKE PROTEIN, MITOCHONDRIAL"/>
    <property type="match status" value="1"/>
</dbReference>
<dbReference type="InterPro" id="IPR022764">
    <property type="entry name" value="Peptidase_S54_rhomboid_dom"/>
</dbReference>
<dbReference type="AlphaFoldDB" id="A0A2G5NT60"/>
<proteinExistence type="inferred from homology"/>
<accession>A0A2G5NT60</accession>
<feature type="transmembrane region" description="Helical" evidence="7">
    <location>
        <begin position="286"/>
        <end position="304"/>
    </location>
</feature>
<sequence>MISEKFIWKNIYEYIKYTDYDFITTSEALDDIWLYSRSKKTLKRIILSKQTAQSTMFMVQKIMDHHEEIEHLVSHPVEHYEILLINQEIQINEMPLNIKVISCPDTLSVKQTLNTPFKAISSKTKPQSVSWYQNRVIKKNPIDTAMIKFTPLTYLLILINIISFIAMNIWHMTHKVDTLVEKGGLTHFNFVHGDYYRVISSMFLHFDFQHLLFNMMSLFILGKIIEYLYLKRQYLLIYICGGIIGNLVSLAFDTTSISVGASGAICALMGAAIAYIIFSGKFDKKFIMQILIGSIIYLAASSLFANVNNYAHFGGLFGGLFIAMLIHLYNMKSQYFKWMSAGLGIIVILLLFNIFSEKEHHIYNEFAAQAIAAGNDQDAKEILTTTIQKGYDNDETYVYYGLLKTKQESLSNGIAEWKKGLNKFPDSDKLNYQMALAMRAMDDYDSANKYLNKAIQRNRISSYIKLQKEFKEFR</sequence>
<dbReference type="GO" id="GO:0006508">
    <property type="term" value="P:proteolysis"/>
    <property type="evidence" value="ECO:0007669"/>
    <property type="project" value="UniProtKB-KW"/>
</dbReference>
<dbReference type="SUPFAM" id="SSF48452">
    <property type="entry name" value="TPR-like"/>
    <property type="match status" value="1"/>
</dbReference>
<reference evidence="9 10" key="1">
    <citation type="journal article" date="2018" name="Front. Microbiol.">
        <title>Description and Comparative Genomics of Macrococcus caseolyticus subsp. hominis subsp. nov., Macrococcus goetzii sp. nov., Macrococcus epidermidis sp. nov., and Macrococcus bohemicus sp. nov., Novel Macrococci From Human Clinical Material With Virulence Potential and Suspected Uptake of Foreign DNA by Natural Transformation.</title>
        <authorList>
            <person name="Maslanova I."/>
            <person name="Wertheimer Z."/>
            <person name="Sedlacek I."/>
            <person name="Svec P."/>
            <person name="Indrakova A."/>
            <person name="Kovarovic V."/>
            <person name="Schumann P."/>
            <person name="Sproer C."/>
            <person name="Kralova S."/>
            <person name="Sedo O."/>
            <person name="Kristofova L."/>
            <person name="Vrbovska V."/>
            <person name="Fuzik T."/>
            <person name="Petras P."/>
            <person name="Zdrahal Z."/>
            <person name="Ruzickova V."/>
            <person name="Doskar J."/>
            <person name="Pantucek R."/>
        </authorList>
    </citation>
    <scope>NUCLEOTIDE SEQUENCE [LARGE SCALE GENOMIC DNA]</scope>
    <source>
        <strain evidence="9 10">CCM 4927</strain>
    </source>
</reference>
<dbReference type="Pfam" id="PF01694">
    <property type="entry name" value="Rhomboid"/>
    <property type="match status" value="1"/>
</dbReference>
<feature type="transmembrane region" description="Helical" evidence="7">
    <location>
        <begin position="211"/>
        <end position="230"/>
    </location>
</feature>
<feature type="transmembrane region" description="Helical" evidence="7">
    <location>
        <begin position="336"/>
        <end position="355"/>
    </location>
</feature>
<dbReference type="PANTHER" id="PTHR43731">
    <property type="entry name" value="RHOMBOID PROTEASE"/>
    <property type="match status" value="1"/>
</dbReference>
<feature type="transmembrane region" description="Helical" evidence="7">
    <location>
        <begin position="235"/>
        <end position="252"/>
    </location>
</feature>
<keyword evidence="4" id="KW-0378">Hydrolase</keyword>
<evidence type="ECO:0000256" key="2">
    <source>
        <dbReference type="ARBA" id="ARBA00009045"/>
    </source>
</evidence>
<comment type="similarity">
    <text evidence="2">Belongs to the peptidase S54 family.</text>
</comment>
<keyword evidence="6 7" id="KW-0472">Membrane</keyword>
<dbReference type="GO" id="GO:0004252">
    <property type="term" value="F:serine-type endopeptidase activity"/>
    <property type="evidence" value="ECO:0007669"/>
    <property type="project" value="InterPro"/>
</dbReference>
<evidence type="ECO:0000256" key="5">
    <source>
        <dbReference type="ARBA" id="ARBA00022989"/>
    </source>
</evidence>
<dbReference type="Gene3D" id="1.20.1540.10">
    <property type="entry name" value="Rhomboid-like"/>
    <property type="match status" value="1"/>
</dbReference>
<dbReference type="EMBL" id="MJBI02000001">
    <property type="protein sequence ID" value="RAI82425.1"/>
    <property type="molecule type" value="Genomic_DNA"/>
</dbReference>
<dbReference type="Gene3D" id="1.25.40.10">
    <property type="entry name" value="Tetratricopeptide repeat domain"/>
    <property type="match status" value="1"/>
</dbReference>
<keyword evidence="10" id="KW-1185">Reference proteome</keyword>
<dbReference type="Proteomes" id="UP000229523">
    <property type="component" value="Unassembled WGS sequence"/>
</dbReference>
<evidence type="ECO:0000256" key="4">
    <source>
        <dbReference type="ARBA" id="ARBA00022801"/>
    </source>
</evidence>
<dbReference type="InterPro" id="IPR035952">
    <property type="entry name" value="Rhomboid-like_sf"/>
</dbReference>
<keyword evidence="5 7" id="KW-1133">Transmembrane helix</keyword>
<keyword evidence="3 7" id="KW-0812">Transmembrane</keyword>
<dbReference type="GO" id="GO:0016020">
    <property type="term" value="C:membrane"/>
    <property type="evidence" value="ECO:0007669"/>
    <property type="project" value="UniProtKB-SubCell"/>
</dbReference>
<comment type="subcellular location">
    <subcellularLocation>
        <location evidence="1">Membrane</location>
        <topology evidence="1">Multi-pass membrane protein</topology>
    </subcellularLocation>
</comment>
<organism evidence="9 10">
    <name type="scientific">Macrococcoides goetzii</name>
    <dbReference type="NCBI Taxonomy" id="1891097"/>
    <lineage>
        <taxon>Bacteria</taxon>
        <taxon>Bacillati</taxon>
        <taxon>Bacillota</taxon>
        <taxon>Bacilli</taxon>
        <taxon>Bacillales</taxon>
        <taxon>Staphylococcaceae</taxon>
        <taxon>Macrococcoides</taxon>
    </lineage>
</organism>
<gene>
    <name evidence="9" type="ORF">BFS35_001710</name>
</gene>
<evidence type="ECO:0000256" key="3">
    <source>
        <dbReference type="ARBA" id="ARBA00022692"/>
    </source>
</evidence>
<evidence type="ECO:0000256" key="1">
    <source>
        <dbReference type="ARBA" id="ARBA00004141"/>
    </source>
</evidence>
<evidence type="ECO:0000313" key="10">
    <source>
        <dbReference type="Proteomes" id="UP000229523"/>
    </source>
</evidence>
<feature type="transmembrane region" description="Helical" evidence="7">
    <location>
        <begin position="310"/>
        <end position="329"/>
    </location>
</feature>
<feature type="transmembrane region" description="Helical" evidence="7">
    <location>
        <begin position="152"/>
        <end position="170"/>
    </location>
</feature>
<dbReference type="InterPro" id="IPR050925">
    <property type="entry name" value="Rhomboid_protease_S54"/>
</dbReference>
<protein>
    <submittedName>
        <fullName evidence="9">Rhomboid family intramembrane serine protease</fullName>
    </submittedName>
</protein>
<feature type="transmembrane region" description="Helical" evidence="7">
    <location>
        <begin position="258"/>
        <end position="279"/>
    </location>
</feature>
<evidence type="ECO:0000313" key="9">
    <source>
        <dbReference type="EMBL" id="RAI82425.1"/>
    </source>
</evidence>
<evidence type="ECO:0000259" key="8">
    <source>
        <dbReference type="Pfam" id="PF01694"/>
    </source>
</evidence>
<dbReference type="InterPro" id="IPR011990">
    <property type="entry name" value="TPR-like_helical_dom_sf"/>
</dbReference>
<evidence type="ECO:0000256" key="6">
    <source>
        <dbReference type="ARBA" id="ARBA00023136"/>
    </source>
</evidence>